<comment type="caution">
    <text evidence="2">The sequence shown here is derived from an EMBL/GenBank/DDBJ whole genome shotgun (WGS) entry which is preliminary data.</text>
</comment>
<dbReference type="Gene3D" id="2.60.200.60">
    <property type="match status" value="1"/>
</dbReference>
<sequence>MMGQTRHIAHAEGWLAVATESDLCKVGKCIVAFNSFARLDHQYAASPDVKARGTPVYRVGDLFKNTQANAGAHIVSGTSLNTGYLQILEGHSNVKVNAIPVARHDSACRINCDSTGMGGARGRIVTMTKTVAAAVAKPAGAPPGAGARVSKKLLQLKALRDALREGRLNLDAFDGIFDFDRANAVLNGWISDRQGTPGTVSDWYAQLERGALGATKDFVMGIGELAYEAVKGVPKLAREMTPTGSVLASLDRQILAEEISLGNIEAPSITKDVVGMAKALVKPVTDPWMKGQYVEAGTRGGIELFTLVITPIKALRAAQAKKLSDLAKAKDAAAAASAASLSSTTGGATVATGSSVAGSASSAAKKTATAAVGSPAISSTAAVGAPAVRATAAVGTPAVSATATPGTSAALSRGGVYVARVPKRARPPANGYTGPNAYKTHGIVDSPANSPEGRRLVESYTSQGFTPAEAADKASNLMASGSTLPKAVDLAPGQSLYKLVPEGDIPGKYSAFFATKDEMSSLKGMSYDQISDRLGIPLESQQTVRFDVHEVVANRKITVFESTIARTSQNGYLQPGGGVQTLITDRSAFTSPVLIGKLP</sequence>
<evidence type="ECO:0000256" key="1">
    <source>
        <dbReference type="SAM" id="MobiDB-lite"/>
    </source>
</evidence>
<reference evidence="2 3" key="1">
    <citation type="submission" date="2019-09" db="EMBL/GenBank/DDBJ databases">
        <title>Taxonomy of Antarctic Massilia spp.: description of Massilia rubra sp. nov., Massilia aquatica sp. nov., Massilia mucilaginosa sp. nov., Massilia frigida sp. nov. isolated from streams, lakes and regoliths.</title>
        <authorList>
            <person name="Holochova P."/>
            <person name="Sedlacek I."/>
            <person name="Kralova S."/>
            <person name="Maslanova I."/>
            <person name="Busse H.-J."/>
            <person name="Stankova E."/>
            <person name="Vrbovska V."/>
            <person name="Kovarovic V."/>
            <person name="Bartak M."/>
            <person name="Svec P."/>
            <person name="Pantucek R."/>
        </authorList>
    </citation>
    <scope>NUCLEOTIDE SEQUENCE [LARGE SCALE GENOMIC DNA]</scope>
    <source>
        <strain evidence="2 3">CCM 8692</strain>
    </source>
</reference>
<protein>
    <submittedName>
        <fullName evidence="2">Uncharacterized protein</fullName>
    </submittedName>
</protein>
<keyword evidence="3" id="KW-1185">Reference proteome</keyword>
<evidence type="ECO:0000313" key="3">
    <source>
        <dbReference type="Proteomes" id="UP000785613"/>
    </source>
</evidence>
<dbReference type="RefSeq" id="WP_167227850.1">
    <property type="nucleotide sequence ID" value="NZ_VUYU01000015.1"/>
</dbReference>
<name>A0ABX0LV10_9BURK</name>
<dbReference type="Proteomes" id="UP000785613">
    <property type="component" value="Unassembled WGS sequence"/>
</dbReference>
<proteinExistence type="predicted"/>
<feature type="region of interest" description="Disordered" evidence="1">
    <location>
        <begin position="427"/>
        <end position="453"/>
    </location>
</feature>
<organism evidence="2 3">
    <name type="scientific">Massilia rubra</name>
    <dbReference type="NCBI Taxonomy" id="2607910"/>
    <lineage>
        <taxon>Bacteria</taxon>
        <taxon>Pseudomonadati</taxon>
        <taxon>Pseudomonadota</taxon>
        <taxon>Betaproteobacteria</taxon>
        <taxon>Burkholderiales</taxon>
        <taxon>Oxalobacteraceae</taxon>
        <taxon>Telluria group</taxon>
        <taxon>Massilia</taxon>
    </lineage>
</organism>
<gene>
    <name evidence="2" type="ORF">F0185_21210</name>
</gene>
<dbReference type="EMBL" id="VUYU01000015">
    <property type="protein sequence ID" value="NHZ36091.1"/>
    <property type="molecule type" value="Genomic_DNA"/>
</dbReference>
<accession>A0ABX0LV10</accession>
<evidence type="ECO:0000313" key="2">
    <source>
        <dbReference type="EMBL" id="NHZ36091.1"/>
    </source>
</evidence>